<keyword evidence="2" id="KW-1185">Reference proteome</keyword>
<name>A0A062UAN7_9PROT</name>
<organism evidence="1 2">
    <name type="scientific">Hyphomonas beringensis</name>
    <dbReference type="NCBI Taxonomy" id="1280946"/>
    <lineage>
        <taxon>Bacteria</taxon>
        <taxon>Pseudomonadati</taxon>
        <taxon>Pseudomonadota</taxon>
        <taxon>Alphaproteobacteria</taxon>
        <taxon>Hyphomonadales</taxon>
        <taxon>Hyphomonadaceae</taxon>
        <taxon>Hyphomonas</taxon>
    </lineage>
</organism>
<dbReference type="EMBL" id="AWFF01000059">
    <property type="protein sequence ID" value="KCZ53175.1"/>
    <property type="molecule type" value="Genomic_DNA"/>
</dbReference>
<evidence type="ECO:0000313" key="2">
    <source>
        <dbReference type="Proteomes" id="UP000027037"/>
    </source>
</evidence>
<proteinExistence type="predicted"/>
<dbReference type="Proteomes" id="UP000027037">
    <property type="component" value="Unassembled WGS sequence"/>
</dbReference>
<sequence length="33" mass="3785">MAKDLYSVLRQSLEAWCVENNAKLVINETSIVF</sequence>
<dbReference type="STRING" id="1280946.HY29_17565"/>
<evidence type="ECO:0000313" key="1">
    <source>
        <dbReference type="EMBL" id="KCZ53175.1"/>
    </source>
</evidence>
<reference evidence="1 2" key="1">
    <citation type="journal article" date="2014" name="Antonie Van Leeuwenhoek">
        <title>Hyphomonas beringensis sp. nov. and Hyphomonas chukchiensis sp. nov., isolated from surface seawater of the Bering Sea and Chukchi Sea.</title>
        <authorList>
            <person name="Li C."/>
            <person name="Lai Q."/>
            <person name="Li G."/>
            <person name="Dong C."/>
            <person name="Wang J."/>
            <person name="Liao Y."/>
            <person name="Shao Z."/>
        </authorList>
    </citation>
    <scope>NUCLEOTIDE SEQUENCE [LARGE SCALE GENOMIC DNA]</scope>
    <source>
        <strain evidence="1 2">25B14_1</strain>
    </source>
</reference>
<gene>
    <name evidence="1" type="ORF">HY29_17565</name>
</gene>
<accession>A0A062UAN7</accession>
<dbReference type="AlphaFoldDB" id="A0A062UAN7"/>
<comment type="caution">
    <text evidence="1">The sequence shown here is derived from an EMBL/GenBank/DDBJ whole genome shotgun (WGS) entry which is preliminary data.</text>
</comment>
<protein>
    <submittedName>
        <fullName evidence="1">Uncharacterized protein</fullName>
    </submittedName>
</protein>